<gene>
    <name evidence="1" type="ORF">US36_C0021G0001</name>
</gene>
<feature type="non-terminal residue" evidence="1">
    <location>
        <position position="195"/>
    </location>
</feature>
<sequence>MKIQFQNSIKKKGAVPVGRAPVDEWRVRKTILGRLEGVGWCSLAETTTTGHRIFKKHPPSLPARVAMPNECELGRLSWMEPQAFDLDFLRRRVSATPDASDDGLVDHFSIFEDFNFHPLCKVLFGRHYDLLSFGFIWNFQNAIHIATIKPKTQEAASAASWECLKNFSFLLLQNMVRADVFTGSLAVFRFAAKPL</sequence>
<comment type="caution">
    <text evidence="1">The sequence shown here is derived from an EMBL/GenBank/DDBJ whole genome shotgun (WGS) entry which is preliminary data.</text>
</comment>
<name>A0A0G0IAT3_9BACT</name>
<organism evidence="1 2">
    <name type="scientific">Candidatus Wolfebacteria bacterium GW2011_GWC1_37_10</name>
    <dbReference type="NCBI Taxonomy" id="1619010"/>
    <lineage>
        <taxon>Bacteria</taxon>
        <taxon>Candidatus Wolfeibacteriota</taxon>
    </lineage>
</organism>
<evidence type="ECO:0000313" key="1">
    <source>
        <dbReference type="EMBL" id="KKQ21364.1"/>
    </source>
</evidence>
<accession>A0A0G0IAT3</accession>
<proteinExistence type="predicted"/>
<dbReference type="EMBL" id="LBSR01000021">
    <property type="protein sequence ID" value="KKQ21364.1"/>
    <property type="molecule type" value="Genomic_DNA"/>
</dbReference>
<dbReference type="AlphaFoldDB" id="A0A0G0IAT3"/>
<protein>
    <submittedName>
        <fullName evidence="1">Uncharacterized protein</fullName>
    </submittedName>
</protein>
<reference evidence="1 2" key="1">
    <citation type="journal article" date="2015" name="Nature">
        <title>rRNA introns, odd ribosomes, and small enigmatic genomes across a large radiation of phyla.</title>
        <authorList>
            <person name="Brown C.T."/>
            <person name="Hug L.A."/>
            <person name="Thomas B.C."/>
            <person name="Sharon I."/>
            <person name="Castelle C.J."/>
            <person name="Singh A."/>
            <person name="Wilkins M.J."/>
            <person name="Williams K.H."/>
            <person name="Banfield J.F."/>
        </authorList>
    </citation>
    <scope>NUCLEOTIDE SEQUENCE [LARGE SCALE GENOMIC DNA]</scope>
</reference>
<evidence type="ECO:0000313" key="2">
    <source>
        <dbReference type="Proteomes" id="UP000034044"/>
    </source>
</evidence>
<dbReference type="Proteomes" id="UP000034044">
    <property type="component" value="Unassembled WGS sequence"/>
</dbReference>